<keyword evidence="4 6" id="KW-1133">Transmembrane helix</keyword>
<gene>
    <name evidence="7" type="ORF">DWG20_13985</name>
</gene>
<feature type="transmembrane region" description="Helical" evidence="6">
    <location>
        <begin position="351"/>
        <end position="370"/>
    </location>
</feature>
<protein>
    <submittedName>
        <fullName evidence="7">NCS1 family nucleobase:cation symporter-1</fullName>
    </submittedName>
</protein>
<feature type="transmembrane region" description="Helical" evidence="6">
    <location>
        <begin position="61"/>
        <end position="83"/>
    </location>
</feature>
<accession>A0A345Y949</accession>
<dbReference type="Pfam" id="PF02133">
    <property type="entry name" value="Transp_cyt_pur"/>
    <property type="match status" value="1"/>
</dbReference>
<dbReference type="Gene3D" id="1.10.4160.10">
    <property type="entry name" value="Hydantoin permease"/>
    <property type="match status" value="1"/>
</dbReference>
<dbReference type="KEGG" id="ccah:DWG20_13985"/>
<evidence type="ECO:0000256" key="5">
    <source>
        <dbReference type="ARBA" id="ARBA00023136"/>
    </source>
</evidence>
<sequence length="490" mass="54023">MNQHPNHGTQAVPPGYSERLYNEDLAPLKDKNWNWYNIFAFWMSDVHSVGGYVFAGSLFALGLASWQVLVCLLVGIGIVQYMANLVARPSQQAGIPYPVVCRLSFGVFGANIPAVIRGLIAVAWYGIQTYLASAALVIVVLRFFPELAYLTQTKFVGLSILGWYAFMAMWLLQAAVFWRGMEAIRKFIDWAGPLVYLVMFLLMGWIVYKAGWNNISFSLSEKSLSGFDAAWQMVIATVLVVSYFSGPTLNFGDFTRYAKSMDDVKKGNFWGLPVNFLLFSVVTVIVISGTLPLFGRIIHDPIETVGLIDNTTAAVLGALTFVSATIGINIVANFVSPAFDFSNVNPQKISWRMGGMIAAVGSVFLTPWNLFNSPEVIHYTVDTLGAFIGPLYGIMLMDYYVVQKRHIDVDALYSDKPGNTYWYENGYNKAAIKALVPAAILALICSHVPGLREYLGHFALFVGGFVGAYLYKTLARCPQAVAARLAAARS</sequence>
<organism evidence="7 8">
    <name type="scientific">Crenobacter cavernae</name>
    <dbReference type="NCBI Taxonomy" id="2290923"/>
    <lineage>
        <taxon>Bacteria</taxon>
        <taxon>Pseudomonadati</taxon>
        <taxon>Pseudomonadota</taxon>
        <taxon>Betaproteobacteria</taxon>
        <taxon>Neisseriales</taxon>
        <taxon>Neisseriaceae</taxon>
        <taxon>Crenobacter</taxon>
    </lineage>
</organism>
<feature type="transmembrane region" description="Helical" evidence="6">
    <location>
        <begin position="430"/>
        <end position="449"/>
    </location>
</feature>
<dbReference type="AlphaFoldDB" id="A0A345Y949"/>
<dbReference type="CDD" id="cd11555">
    <property type="entry name" value="SLC-NCS1sbd_u1"/>
    <property type="match status" value="1"/>
</dbReference>
<dbReference type="InterPro" id="IPR001248">
    <property type="entry name" value="Pur-cyt_permease"/>
</dbReference>
<name>A0A345Y949_9NEIS</name>
<comment type="subcellular location">
    <subcellularLocation>
        <location evidence="1">Membrane</location>
        <topology evidence="1">Multi-pass membrane protein</topology>
    </subcellularLocation>
</comment>
<feature type="transmembrane region" description="Helical" evidence="6">
    <location>
        <begin position="314"/>
        <end position="339"/>
    </location>
</feature>
<feature type="transmembrane region" description="Helical" evidence="6">
    <location>
        <begin position="376"/>
        <end position="397"/>
    </location>
</feature>
<dbReference type="Proteomes" id="UP000254537">
    <property type="component" value="Chromosome"/>
</dbReference>
<dbReference type="EMBL" id="CP031337">
    <property type="protein sequence ID" value="AXK40451.1"/>
    <property type="molecule type" value="Genomic_DNA"/>
</dbReference>
<feature type="transmembrane region" description="Helical" evidence="6">
    <location>
        <begin position="272"/>
        <end position="294"/>
    </location>
</feature>
<dbReference type="GO" id="GO:0005886">
    <property type="term" value="C:plasma membrane"/>
    <property type="evidence" value="ECO:0007669"/>
    <property type="project" value="TreeGrafter"/>
</dbReference>
<evidence type="ECO:0000256" key="3">
    <source>
        <dbReference type="ARBA" id="ARBA00022692"/>
    </source>
</evidence>
<dbReference type="RefSeq" id="WP_115434378.1">
    <property type="nucleotide sequence ID" value="NZ_CP031337.1"/>
</dbReference>
<feature type="transmembrane region" description="Helical" evidence="6">
    <location>
        <begin position="123"/>
        <end position="144"/>
    </location>
</feature>
<dbReference type="GO" id="GO:0015205">
    <property type="term" value="F:nucleobase transmembrane transporter activity"/>
    <property type="evidence" value="ECO:0007669"/>
    <property type="project" value="TreeGrafter"/>
</dbReference>
<evidence type="ECO:0000256" key="6">
    <source>
        <dbReference type="SAM" id="Phobius"/>
    </source>
</evidence>
<reference evidence="7 8" key="1">
    <citation type="submission" date="2018-07" db="EMBL/GenBank/DDBJ databases">
        <title>Crenobacter cavernae sp. nov., isolated from a karst cave.</title>
        <authorList>
            <person name="Zhu H."/>
        </authorList>
    </citation>
    <scope>NUCLEOTIDE SEQUENCE [LARGE SCALE GENOMIC DNA]</scope>
    <source>
        <strain evidence="7 8">K1W11S-77</strain>
    </source>
</reference>
<dbReference type="PANTHER" id="PTHR30618:SF6">
    <property type="entry name" value="NCS1 FAMILY NUCLEOBASE:CATION SYMPORTER-1"/>
    <property type="match status" value="1"/>
</dbReference>
<evidence type="ECO:0000256" key="2">
    <source>
        <dbReference type="ARBA" id="ARBA00008974"/>
    </source>
</evidence>
<feature type="transmembrane region" description="Helical" evidence="6">
    <location>
        <begin position="190"/>
        <end position="210"/>
    </location>
</feature>
<dbReference type="InterPro" id="IPR045225">
    <property type="entry name" value="Uracil/uridine/allantoin_perm"/>
</dbReference>
<dbReference type="OrthoDB" id="9780088at2"/>
<proteinExistence type="inferred from homology"/>
<comment type="similarity">
    <text evidence="2">Belongs to the purine-cytosine permease (2.A.39) family.</text>
</comment>
<keyword evidence="3 6" id="KW-0812">Transmembrane</keyword>
<evidence type="ECO:0000313" key="8">
    <source>
        <dbReference type="Proteomes" id="UP000254537"/>
    </source>
</evidence>
<feature type="transmembrane region" description="Helical" evidence="6">
    <location>
        <begin position="156"/>
        <end position="178"/>
    </location>
</feature>
<keyword evidence="5 6" id="KW-0472">Membrane</keyword>
<evidence type="ECO:0000256" key="4">
    <source>
        <dbReference type="ARBA" id="ARBA00022989"/>
    </source>
</evidence>
<evidence type="ECO:0000256" key="1">
    <source>
        <dbReference type="ARBA" id="ARBA00004141"/>
    </source>
</evidence>
<evidence type="ECO:0000313" key="7">
    <source>
        <dbReference type="EMBL" id="AXK40451.1"/>
    </source>
</evidence>
<feature type="transmembrane region" description="Helical" evidence="6">
    <location>
        <begin position="230"/>
        <end position="251"/>
    </location>
</feature>
<feature type="transmembrane region" description="Helical" evidence="6">
    <location>
        <begin position="35"/>
        <end position="54"/>
    </location>
</feature>
<dbReference type="PANTHER" id="PTHR30618">
    <property type="entry name" value="NCS1 FAMILY PURINE/PYRIMIDINE TRANSPORTER"/>
    <property type="match status" value="1"/>
</dbReference>
<feature type="transmembrane region" description="Helical" evidence="6">
    <location>
        <begin position="455"/>
        <end position="471"/>
    </location>
</feature>